<dbReference type="PANTHER" id="PTHR11803:SF39">
    <property type="entry name" value="2-IMINOBUTANOATE_2-IMINOPROPANOATE DEAMINASE"/>
    <property type="match status" value="1"/>
</dbReference>
<dbReference type="SUPFAM" id="SSF55298">
    <property type="entry name" value="YjgF-like"/>
    <property type="match status" value="1"/>
</dbReference>
<accession>A0A0F9EJV9</accession>
<dbReference type="AlphaFoldDB" id="A0A0F9EJV9"/>
<comment type="caution">
    <text evidence="1">The sequence shown here is derived from an EMBL/GenBank/DDBJ whole genome shotgun (WGS) entry which is preliminary data.</text>
</comment>
<evidence type="ECO:0000313" key="1">
    <source>
        <dbReference type="EMBL" id="KKL74383.1"/>
    </source>
</evidence>
<dbReference type="GO" id="GO:0005829">
    <property type="term" value="C:cytosol"/>
    <property type="evidence" value="ECO:0007669"/>
    <property type="project" value="TreeGrafter"/>
</dbReference>
<dbReference type="EMBL" id="LAZR01024673">
    <property type="protein sequence ID" value="KKL74383.1"/>
    <property type="molecule type" value="Genomic_DNA"/>
</dbReference>
<dbReference type="Gene3D" id="3.30.1330.40">
    <property type="entry name" value="RutC-like"/>
    <property type="match status" value="1"/>
</dbReference>
<dbReference type="Pfam" id="PF01042">
    <property type="entry name" value="Ribonuc_L-PSP"/>
    <property type="match status" value="1"/>
</dbReference>
<dbReference type="InterPro" id="IPR035959">
    <property type="entry name" value="RutC-like_sf"/>
</dbReference>
<name>A0A0F9EJV9_9ZZZZ</name>
<dbReference type="InterPro" id="IPR006175">
    <property type="entry name" value="YjgF/YER057c/UK114"/>
</dbReference>
<sequence>MINGIKNPDAPLNHVVKAGNLLLLSSQLSADLKTNKILRGTITKQTRQALENIKFLLESSGATMDNIIKIIVYMRNIKDFNQMNRVYRGYFNKGQEPARVTIQAISPIKNIDIEIEATALLP</sequence>
<dbReference type="PANTHER" id="PTHR11803">
    <property type="entry name" value="2-IMINOBUTANOATE/2-IMINOPROPANOATE DEAMINASE RIDA"/>
    <property type="match status" value="1"/>
</dbReference>
<protein>
    <submittedName>
        <fullName evidence="1">Uncharacterized protein</fullName>
    </submittedName>
</protein>
<dbReference type="CDD" id="cd00448">
    <property type="entry name" value="YjgF_YER057c_UK114_family"/>
    <property type="match status" value="1"/>
</dbReference>
<proteinExistence type="predicted"/>
<reference evidence="1" key="1">
    <citation type="journal article" date="2015" name="Nature">
        <title>Complex archaea that bridge the gap between prokaryotes and eukaryotes.</title>
        <authorList>
            <person name="Spang A."/>
            <person name="Saw J.H."/>
            <person name="Jorgensen S.L."/>
            <person name="Zaremba-Niedzwiedzka K."/>
            <person name="Martijn J."/>
            <person name="Lind A.E."/>
            <person name="van Eijk R."/>
            <person name="Schleper C."/>
            <person name="Guy L."/>
            <person name="Ettema T.J."/>
        </authorList>
    </citation>
    <scope>NUCLEOTIDE SEQUENCE</scope>
</reference>
<gene>
    <name evidence="1" type="ORF">LCGC14_2065450</name>
</gene>
<organism evidence="1">
    <name type="scientific">marine sediment metagenome</name>
    <dbReference type="NCBI Taxonomy" id="412755"/>
    <lineage>
        <taxon>unclassified sequences</taxon>
        <taxon>metagenomes</taxon>
        <taxon>ecological metagenomes</taxon>
    </lineage>
</organism>
<dbReference type="GO" id="GO:0019239">
    <property type="term" value="F:deaminase activity"/>
    <property type="evidence" value="ECO:0007669"/>
    <property type="project" value="TreeGrafter"/>
</dbReference>